<dbReference type="OrthoDB" id="3577648at2"/>
<evidence type="ECO:0000313" key="2">
    <source>
        <dbReference type="Proteomes" id="UP000188324"/>
    </source>
</evidence>
<dbReference type="AlphaFoldDB" id="A0A1Q2CF16"/>
<keyword evidence="2" id="KW-1185">Reference proteome</keyword>
<dbReference type="STRING" id="1610493.RPIT_07600"/>
<dbReference type="Proteomes" id="UP000188324">
    <property type="component" value="Chromosome"/>
</dbReference>
<sequence length="80" mass="8960">MKVHTSALKHGVSAEDAVQAAEWALWIEPLADDEPPYRELRLGFDTRARLLETVVLVLVGGEELVIHAMPARKQYLDLLP</sequence>
<evidence type="ECO:0000313" key="1">
    <source>
        <dbReference type="EMBL" id="AQP44687.1"/>
    </source>
</evidence>
<protein>
    <submittedName>
        <fullName evidence="1">Toxin</fullName>
    </submittedName>
</protein>
<proteinExistence type="predicted"/>
<dbReference type="EMBL" id="CP019605">
    <property type="protein sequence ID" value="AQP44687.1"/>
    <property type="molecule type" value="Genomic_DNA"/>
</dbReference>
<name>A0A1Q2CF16_9ACTN</name>
<reference evidence="1 2" key="1">
    <citation type="journal article" date="2016" name="Int. J. Syst. Evol. Microbiol.">
        <title>Tessaracoccus flavus sp. nov., isolated from the drainage system of a lindane-producing factory.</title>
        <authorList>
            <person name="Kumari R."/>
            <person name="Singh P."/>
            <person name="Schumann P."/>
            <person name="Lal R."/>
        </authorList>
    </citation>
    <scope>NUCLEOTIDE SEQUENCE [LARGE SCALE GENOMIC DNA]</scope>
    <source>
        <strain evidence="1 2">RP1T</strain>
    </source>
</reference>
<gene>
    <name evidence="1" type="ORF">RPIT_07600</name>
</gene>
<accession>A0A1Q2CF16</accession>
<organism evidence="1 2">
    <name type="scientific">Tessaracoccus flavus</name>
    <dbReference type="NCBI Taxonomy" id="1610493"/>
    <lineage>
        <taxon>Bacteria</taxon>
        <taxon>Bacillati</taxon>
        <taxon>Actinomycetota</taxon>
        <taxon>Actinomycetes</taxon>
        <taxon>Propionibacteriales</taxon>
        <taxon>Propionibacteriaceae</taxon>
        <taxon>Tessaracoccus</taxon>
    </lineage>
</organism>
<dbReference type="KEGG" id="tfl:RPIT_07600"/>